<feature type="transmembrane region" description="Helical" evidence="1">
    <location>
        <begin position="72"/>
        <end position="91"/>
    </location>
</feature>
<feature type="transmembrane region" description="Helical" evidence="1">
    <location>
        <begin position="188"/>
        <end position="209"/>
    </location>
</feature>
<feature type="transmembrane region" description="Helical" evidence="1">
    <location>
        <begin position="103"/>
        <end position="129"/>
    </location>
</feature>
<keyword evidence="1" id="KW-0472">Membrane</keyword>
<evidence type="ECO:0000313" key="3">
    <source>
        <dbReference type="Proteomes" id="UP001176961"/>
    </source>
</evidence>
<feature type="transmembrane region" description="Helical" evidence="1">
    <location>
        <begin position="150"/>
        <end position="176"/>
    </location>
</feature>
<keyword evidence="1" id="KW-0812">Transmembrane</keyword>
<accession>A0AA36GYV7</accession>
<dbReference type="Pfam" id="PF10318">
    <property type="entry name" value="7TM_GPCR_Srh"/>
    <property type="match status" value="1"/>
</dbReference>
<dbReference type="EMBL" id="CATQJL010000305">
    <property type="protein sequence ID" value="CAJ0600910.1"/>
    <property type="molecule type" value="Genomic_DNA"/>
</dbReference>
<feature type="transmembrane region" description="Helical" evidence="1">
    <location>
        <begin position="7"/>
        <end position="27"/>
    </location>
</feature>
<evidence type="ECO:0000313" key="2">
    <source>
        <dbReference type="EMBL" id="CAJ0600910.1"/>
    </source>
</evidence>
<proteinExistence type="predicted"/>
<gene>
    <name evidence="2" type="ORF">CYNAS_LOCUS12893</name>
</gene>
<protein>
    <submittedName>
        <fullName evidence="2">Uncharacterized protein</fullName>
    </submittedName>
</protein>
<comment type="caution">
    <text evidence="2">The sequence shown here is derived from an EMBL/GenBank/DDBJ whole genome shotgun (WGS) entry which is preliminary data.</text>
</comment>
<organism evidence="2 3">
    <name type="scientific">Cylicocyclus nassatus</name>
    <name type="common">Nematode worm</name>
    <dbReference type="NCBI Taxonomy" id="53992"/>
    <lineage>
        <taxon>Eukaryota</taxon>
        <taxon>Metazoa</taxon>
        <taxon>Ecdysozoa</taxon>
        <taxon>Nematoda</taxon>
        <taxon>Chromadorea</taxon>
        <taxon>Rhabditida</taxon>
        <taxon>Rhabditina</taxon>
        <taxon>Rhabditomorpha</taxon>
        <taxon>Strongyloidea</taxon>
        <taxon>Strongylidae</taxon>
        <taxon>Cylicocyclus</taxon>
    </lineage>
</organism>
<keyword evidence="3" id="KW-1185">Reference proteome</keyword>
<feature type="transmembrane region" description="Helical" evidence="1">
    <location>
        <begin position="39"/>
        <end position="60"/>
    </location>
</feature>
<dbReference type="AlphaFoldDB" id="A0AA36GYV7"/>
<sequence length="238" mass="26533">MGYLMVLYYCVAAISSVSFIYSLYLILKVATPQMLPYTRFQLFIQICTFMETIHWTLLAAPVPLLPIFGFRFGGILGAPPQFIIIGLALHIDDDIVMGGGPMAYPWLATLATAVSLISLVFTSIIKHTLVLLNDDSKFDRSAKNEHRNALLGLIIQAIAVWSTTVVPVIMLCHAIYFPPSSLIFPSNYASCAALIFSLKSFNVTFSMIYTTKAYRSHFRSITSNRSHRVKRIVPTSKP</sequence>
<evidence type="ECO:0000256" key="1">
    <source>
        <dbReference type="SAM" id="Phobius"/>
    </source>
</evidence>
<dbReference type="Proteomes" id="UP001176961">
    <property type="component" value="Unassembled WGS sequence"/>
</dbReference>
<dbReference type="InterPro" id="IPR019429">
    <property type="entry name" value="7TM_GPCR_serpentine_rcpt_Sri"/>
</dbReference>
<dbReference type="Pfam" id="PF10327">
    <property type="entry name" value="7TM_GPCR_Sri"/>
    <property type="match status" value="1"/>
</dbReference>
<name>A0AA36GYV7_CYLNA</name>
<dbReference type="InterPro" id="IPR019422">
    <property type="entry name" value="7TM_GPCR_serpentine_rcpt_Srh"/>
</dbReference>
<keyword evidence="1" id="KW-1133">Transmembrane helix</keyword>
<reference evidence="2" key="1">
    <citation type="submission" date="2023-07" db="EMBL/GenBank/DDBJ databases">
        <authorList>
            <consortium name="CYATHOMIX"/>
        </authorList>
    </citation>
    <scope>NUCLEOTIDE SEQUENCE</scope>
    <source>
        <strain evidence="2">N/A</strain>
    </source>
</reference>